<dbReference type="AlphaFoldDB" id="A0A1I2N8E6"/>
<dbReference type="OrthoDB" id="9886067at2"/>
<keyword evidence="1" id="KW-0472">Membrane</keyword>
<feature type="transmembrane region" description="Helical" evidence="1">
    <location>
        <begin position="65"/>
        <end position="84"/>
    </location>
</feature>
<keyword evidence="1" id="KW-0812">Transmembrane</keyword>
<dbReference type="STRING" id="504797.SAMN05421678_103180"/>
<sequence>MDMGRIWRSLPGWLLVSYALLLLLLLGYTEILSAVMGAYSPLGVAPVPVLISVGLAWLVWCRIRLAWCVLVTLSVLTLFVIVVSSDVTAYNFPLFPVLGAHVAILLSPAIRTHVARPAGSAPPPAPDTA</sequence>
<evidence type="ECO:0000313" key="2">
    <source>
        <dbReference type="EMBL" id="NYH85714.1"/>
    </source>
</evidence>
<dbReference type="EMBL" id="FOOI01000003">
    <property type="protein sequence ID" value="SFF98007.1"/>
    <property type="molecule type" value="Genomic_DNA"/>
</dbReference>
<evidence type="ECO:0000313" key="4">
    <source>
        <dbReference type="Proteomes" id="UP000199052"/>
    </source>
</evidence>
<accession>A0A1I2N8E6</accession>
<evidence type="ECO:0000256" key="1">
    <source>
        <dbReference type="SAM" id="Phobius"/>
    </source>
</evidence>
<reference evidence="2 5" key="2">
    <citation type="submission" date="2020-07" db="EMBL/GenBank/DDBJ databases">
        <title>Sequencing the genomes of 1000 actinobacteria strains.</title>
        <authorList>
            <person name="Klenk H.-P."/>
        </authorList>
    </citation>
    <scope>NUCLEOTIDE SEQUENCE [LARGE SCALE GENOMIC DNA]</scope>
    <source>
        <strain evidence="2 5">DSM 45117</strain>
    </source>
</reference>
<dbReference type="Proteomes" id="UP000533017">
    <property type="component" value="Unassembled WGS sequence"/>
</dbReference>
<gene>
    <name evidence="2" type="ORF">FHR37_004565</name>
    <name evidence="3" type="ORF">SAMN05421678_103180</name>
</gene>
<dbReference type="RefSeq" id="WP_092882185.1">
    <property type="nucleotide sequence ID" value="NZ_JACBZA010000001.1"/>
</dbReference>
<dbReference type="Proteomes" id="UP000199052">
    <property type="component" value="Unassembled WGS sequence"/>
</dbReference>
<keyword evidence="5" id="KW-1185">Reference proteome</keyword>
<dbReference type="EMBL" id="JACBZA010000001">
    <property type="protein sequence ID" value="NYH85714.1"/>
    <property type="molecule type" value="Genomic_DNA"/>
</dbReference>
<keyword evidence="1" id="KW-1133">Transmembrane helix</keyword>
<organism evidence="3 4">
    <name type="scientific">Actinopolymorpha cephalotaxi</name>
    <dbReference type="NCBI Taxonomy" id="504797"/>
    <lineage>
        <taxon>Bacteria</taxon>
        <taxon>Bacillati</taxon>
        <taxon>Actinomycetota</taxon>
        <taxon>Actinomycetes</taxon>
        <taxon>Propionibacteriales</taxon>
        <taxon>Actinopolymorphaceae</taxon>
        <taxon>Actinopolymorpha</taxon>
    </lineage>
</organism>
<name>A0A1I2N8E6_9ACTN</name>
<evidence type="ECO:0000313" key="3">
    <source>
        <dbReference type="EMBL" id="SFF98007.1"/>
    </source>
</evidence>
<protein>
    <submittedName>
        <fullName evidence="3">Uncharacterized protein</fullName>
    </submittedName>
</protein>
<reference evidence="3 4" key="1">
    <citation type="submission" date="2016-10" db="EMBL/GenBank/DDBJ databases">
        <authorList>
            <person name="de Groot N.N."/>
        </authorList>
    </citation>
    <scope>NUCLEOTIDE SEQUENCE [LARGE SCALE GENOMIC DNA]</scope>
    <source>
        <strain evidence="3 4">CPCC 202808</strain>
    </source>
</reference>
<feature type="transmembrane region" description="Helical" evidence="1">
    <location>
        <begin position="39"/>
        <end position="58"/>
    </location>
</feature>
<proteinExistence type="predicted"/>
<feature type="transmembrane region" description="Helical" evidence="1">
    <location>
        <begin position="90"/>
        <end position="110"/>
    </location>
</feature>
<evidence type="ECO:0000313" key="5">
    <source>
        <dbReference type="Proteomes" id="UP000533017"/>
    </source>
</evidence>